<organism evidence="1">
    <name type="scientific">uncultured Caudovirales phage</name>
    <dbReference type="NCBI Taxonomy" id="2100421"/>
    <lineage>
        <taxon>Viruses</taxon>
        <taxon>Duplodnaviria</taxon>
        <taxon>Heunggongvirae</taxon>
        <taxon>Uroviricota</taxon>
        <taxon>Caudoviricetes</taxon>
        <taxon>Peduoviridae</taxon>
        <taxon>Maltschvirus</taxon>
        <taxon>Maltschvirus maltsch</taxon>
    </lineage>
</organism>
<dbReference type="EMBL" id="LR796760">
    <property type="protein sequence ID" value="CAB4164459.1"/>
    <property type="molecule type" value="Genomic_DNA"/>
</dbReference>
<name>A0A6J5NY74_9CAUD</name>
<proteinExistence type="predicted"/>
<reference evidence="1" key="1">
    <citation type="submission" date="2020-04" db="EMBL/GenBank/DDBJ databases">
        <authorList>
            <person name="Chiriac C."/>
            <person name="Salcher M."/>
            <person name="Ghai R."/>
            <person name="Kavagutti S V."/>
        </authorList>
    </citation>
    <scope>NUCLEOTIDE SEQUENCE</scope>
</reference>
<sequence length="57" mass="6914">MHNLAKTNLNQNQNQNLFNLILKENFLFRFSIEVKQEYIKINNFLEVNKSFENLLKL</sequence>
<gene>
    <name evidence="1" type="ORF">UFOVP831_39</name>
</gene>
<protein>
    <submittedName>
        <fullName evidence="1">Uncharacterized protein</fullName>
    </submittedName>
</protein>
<evidence type="ECO:0000313" key="1">
    <source>
        <dbReference type="EMBL" id="CAB4164459.1"/>
    </source>
</evidence>
<accession>A0A6J5NY74</accession>